<dbReference type="GO" id="GO:0000077">
    <property type="term" value="P:DNA damage checkpoint signaling"/>
    <property type="evidence" value="ECO:0007669"/>
    <property type="project" value="TreeGrafter"/>
</dbReference>
<accession>A0AAD6X6R2</accession>
<dbReference type="SUPFAM" id="SSF53335">
    <property type="entry name" value="S-adenosyl-L-methionine-dependent methyltransferases"/>
    <property type="match status" value="1"/>
</dbReference>
<evidence type="ECO:0000256" key="1">
    <source>
        <dbReference type="ARBA" id="ARBA00004123"/>
    </source>
</evidence>
<name>A0AAD6X6R2_9AGAR</name>
<evidence type="ECO:0000256" key="10">
    <source>
        <dbReference type="ARBA" id="ARBA00047770"/>
    </source>
</evidence>
<evidence type="ECO:0000256" key="8">
    <source>
        <dbReference type="ARBA" id="ARBA00023242"/>
    </source>
</evidence>
<proteinExistence type="inferred from homology"/>
<organism evidence="13 14">
    <name type="scientific">Mycena alexandri</name>
    <dbReference type="NCBI Taxonomy" id="1745969"/>
    <lineage>
        <taxon>Eukaryota</taxon>
        <taxon>Fungi</taxon>
        <taxon>Dikarya</taxon>
        <taxon>Basidiomycota</taxon>
        <taxon>Agaricomycotina</taxon>
        <taxon>Agaricomycetes</taxon>
        <taxon>Agaricomycetidae</taxon>
        <taxon>Agaricales</taxon>
        <taxon>Marasmiineae</taxon>
        <taxon>Mycenaceae</taxon>
        <taxon>Mycena</taxon>
    </lineage>
</organism>
<feature type="domain" description="DOT1" evidence="12">
    <location>
        <begin position="1"/>
        <end position="251"/>
    </location>
</feature>
<keyword evidence="8 11" id="KW-0539">Nucleus</keyword>
<dbReference type="Proteomes" id="UP001218188">
    <property type="component" value="Unassembled WGS sequence"/>
</dbReference>
<evidence type="ECO:0000256" key="11">
    <source>
        <dbReference type="RuleBase" id="RU271113"/>
    </source>
</evidence>
<evidence type="ECO:0000256" key="2">
    <source>
        <dbReference type="ARBA" id="ARBA00012190"/>
    </source>
</evidence>
<dbReference type="GO" id="GO:0005634">
    <property type="term" value="C:nucleus"/>
    <property type="evidence" value="ECO:0007669"/>
    <property type="project" value="UniProtKB-SubCell"/>
</dbReference>
<evidence type="ECO:0000256" key="7">
    <source>
        <dbReference type="ARBA" id="ARBA00022853"/>
    </source>
</evidence>
<evidence type="ECO:0000256" key="3">
    <source>
        <dbReference type="ARBA" id="ARBA00020987"/>
    </source>
</evidence>
<evidence type="ECO:0000256" key="6">
    <source>
        <dbReference type="ARBA" id="ARBA00022691"/>
    </source>
</evidence>
<comment type="function">
    <text evidence="11">Histone methyltransferase that specifically trimethylates histone H3 to form H3K79me3. This methylation is required for telomere silencing and for the pachytene checkpoint during the meiotic cell cycle by allowing the recruitment of RAD9 to double strand breaks. Nucleosomes are preferred as substrate compared to free histone.</text>
</comment>
<dbReference type="Pfam" id="PF08123">
    <property type="entry name" value="DOT1"/>
    <property type="match status" value="1"/>
</dbReference>
<dbReference type="InterPro" id="IPR030445">
    <property type="entry name" value="H3-K79_meTrfase"/>
</dbReference>
<evidence type="ECO:0000259" key="12">
    <source>
        <dbReference type="PROSITE" id="PS51569"/>
    </source>
</evidence>
<dbReference type="GO" id="GO:0140956">
    <property type="term" value="F:histone H3K79 trimethyltransferase activity"/>
    <property type="evidence" value="ECO:0007669"/>
    <property type="project" value="UniProtKB-EC"/>
</dbReference>
<comment type="caution">
    <text evidence="13">The sequence shown here is derived from an EMBL/GenBank/DDBJ whole genome shotgun (WGS) entry which is preliminary data.</text>
</comment>
<dbReference type="Gene3D" id="3.40.50.150">
    <property type="entry name" value="Vaccinia Virus protein VP39"/>
    <property type="match status" value="1"/>
</dbReference>
<protein>
    <recommendedName>
        <fullName evidence="3 11">Histone-lysine N-methyltransferase, H3 lysine-79 specific</fullName>
        <ecNumber evidence="2 11">2.1.1.360</ecNumber>
    </recommendedName>
    <alternativeName>
        <fullName evidence="9 11">Histone H3-K79 methyltransferase</fullName>
    </alternativeName>
</protein>
<gene>
    <name evidence="13" type="ORF">C8F04DRAFT_953290</name>
</gene>
<dbReference type="PANTHER" id="PTHR21451:SF0">
    <property type="entry name" value="HISTONE-LYSINE N-METHYLTRANSFERASE, H3 LYSINE-79 SPECIFIC"/>
    <property type="match status" value="1"/>
</dbReference>
<dbReference type="EMBL" id="JARJCM010000040">
    <property type="protein sequence ID" value="KAJ7037011.1"/>
    <property type="molecule type" value="Genomic_DNA"/>
</dbReference>
<dbReference type="GO" id="GO:0032259">
    <property type="term" value="P:methylation"/>
    <property type="evidence" value="ECO:0007669"/>
    <property type="project" value="UniProtKB-KW"/>
</dbReference>
<dbReference type="InterPro" id="IPR025789">
    <property type="entry name" value="DOT1_dom"/>
</dbReference>
<evidence type="ECO:0000256" key="9">
    <source>
        <dbReference type="ARBA" id="ARBA00029821"/>
    </source>
</evidence>
<reference evidence="13" key="1">
    <citation type="submission" date="2023-03" db="EMBL/GenBank/DDBJ databases">
        <title>Massive genome expansion in bonnet fungi (Mycena s.s.) driven by repeated elements and novel gene families across ecological guilds.</title>
        <authorList>
            <consortium name="Lawrence Berkeley National Laboratory"/>
            <person name="Harder C.B."/>
            <person name="Miyauchi S."/>
            <person name="Viragh M."/>
            <person name="Kuo A."/>
            <person name="Thoen E."/>
            <person name="Andreopoulos B."/>
            <person name="Lu D."/>
            <person name="Skrede I."/>
            <person name="Drula E."/>
            <person name="Henrissat B."/>
            <person name="Morin E."/>
            <person name="Kohler A."/>
            <person name="Barry K."/>
            <person name="LaButti K."/>
            <person name="Morin E."/>
            <person name="Salamov A."/>
            <person name="Lipzen A."/>
            <person name="Mereny Z."/>
            <person name="Hegedus B."/>
            <person name="Baldrian P."/>
            <person name="Stursova M."/>
            <person name="Weitz H."/>
            <person name="Taylor A."/>
            <person name="Grigoriev I.V."/>
            <person name="Nagy L.G."/>
            <person name="Martin F."/>
            <person name="Kauserud H."/>
        </authorList>
    </citation>
    <scope>NUCLEOTIDE SEQUENCE</scope>
    <source>
        <strain evidence="13">CBHHK200</strain>
    </source>
</reference>
<keyword evidence="6 11" id="KW-0949">S-adenosyl-L-methionine</keyword>
<comment type="activity regulation">
    <text evidence="11">Ubiquitination of histone H2B to form H2BK123ub1 is required for efficient DOT1 methyltransferase activity on histone H3.</text>
</comment>
<evidence type="ECO:0000313" key="13">
    <source>
        <dbReference type="EMBL" id="KAJ7037011.1"/>
    </source>
</evidence>
<sequence length="261" mass="29078">LREQPANYFIQSVQSWTTGIPKSVLFRILEEAYHCCVVPHLNMLNKTGPDPSLAYGELKPSLIHEIMTLAEVTEHSQIIDLGSGVGNVVVHASLQTGCRSYGLEINLFAAKIATEHVATLHTRSKMWGVKPGSMEVECGDMRTSSRLQELLPQADVVFVNNQNFDGDLNNCVFGMLKILKDGARVVSLKPLGMSMHAAVTDRDARSSIPCCITMHTYLPDDITWAHHTAGGHYYLHRIDHKEHRKIITHFDVRASVRKGIL</sequence>
<evidence type="ECO:0000256" key="5">
    <source>
        <dbReference type="ARBA" id="ARBA00022679"/>
    </source>
</evidence>
<comment type="catalytic activity">
    <reaction evidence="10 11">
        <text>L-lysyl(79)-[histone H3] + 3 S-adenosyl-L-methionine = N(6),N(6),N(6)-trimethyl-L-lysyl(79)-[histone H3] + 3 S-adenosyl-L-homocysteine + 3 H(+)</text>
        <dbReference type="Rhea" id="RHEA:60328"/>
        <dbReference type="Rhea" id="RHEA-COMP:15549"/>
        <dbReference type="Rhea" id="RHEA-COMP:15552"/>
        <dbReference type="ChEBI" id="CHEBI:15378"/>
        <dbReference type="ChEBI" id="CHEBI:29969"/>
        <dbReference type="ChEBI" id="CHEBI:57856"/>
        <dbReference type="ChEBI" id="CHEBI:59789"/>
        <dbReference type="ChEBI" id="CHEBI:61961"/>
        <dbReference type="EC" id="2.1.1.360"/>
    </reaction>
</comment>
<dbReference type="InterPro" id="IPR029063">
    <property type="entry name" value="SAM-dependent_MTases_sf"/>
</dbReference>
<keyword evidence="4 11" id="KW-0489">Methyltransferase</keyword>
<dbReference type="EC" id="2.1.1.360" evidence="2 11"/>
<comment type="similarity">
    <text evidence="11">Belongs to the class I-like SAM-binding methyltransferase superfamily. DOT1 family.</text>
</comment>
<dbReference type="GO" id="GO:0006281">
    <property type="term" value="P:DNA repair"/>
    <property type="evidence" value="ECO:0007669"/>
    <property type="project" value="TreeGrafter"/>
</dbReference>
<keyword evidence="14" id="KW-1185">Reference proteome</keyword>
<comment type="miscellaneous">
    <text evidence="11">In contrast to other lysine histone methyltransferases, it does not contain a SET domain, suggesting the existence of another mechanism for methylation of lysine residues of histones.</text>
</comment>
<evidence type="ECO:0000313" key="14">
    <source>
        <dbReference type="Proteomes" id="UP001218188"/>
    </source>
</evidence>
<keyword evidence="7 11" id="KW-0156">Chromatin regulator</keyword>
<dbReference type="PROSITE" id="PS51569">
    <property type="entry name" value="DOT1"/>
    <property type="match status" value="1"/>
</dbReference>
<dbReference type="PANTHER" id="PTHR21451">
    <property type="entry name" value="HISTONE H3 METHYLTRANSFERASE"/>
    <property type="match status" value="1"/>
</dbReference>
<evidence type="ECO:0000256" key="4">
    <source>
        <dbReference type="ARBA" id="ARBA00022603"/>
    </source>
</evidence>
<dbReference type="CDD" id="cd02440">
    <property type="entry name" value="AdoMet_MTases"/>
    <property type="match status" value="1"/>
</dbReference>
<feature type="non-terminal residue" evidence="13">
    <location>
        <position position="261"/>
    </location>
</feature>
<dbReference type="AlphaFoldDB" id="A0AAD6X6R2"/>
<keyword evidence="5 11" id="KW-0808">Transferase</keyword>
<comment type="subcellular location">
    <subcellularLocation>
        <location evidence="1 11">Nucleus</location>
    </subcellularLocation>
</comment>